<dbReference type="AlphaFoldDB" id="A0A9J5ZAI9"/>
<name>A0A9J5ZAI9_SOLCO</name>
<dbReference type="EMBL" id="JACXVP010000004">
    <property type="protein sequence ID" value="KAG5609349.1"/>
    <property type="molecule type" value="Genomic_DNA"/>
</dbReference>
<accession>A0A9J5ZAI9</accession>
<reference evidence="1 2" key="1">
    <citation type="submission" date="2020-09" db="EMBL/GenBank/DDBJ databases">
        <title>De no assembly of potato wild relative species, Solanum commersonii.</title>
        <authorList>
            <person name="Cho K."/>
        </authorList>
    </citation>
    <scope>NUCLEOTIDE SEQUENCE [LARGE SCALE GENOMIC DNA]</scope>
    <source>
        <strain evidence="1">LZ3.2</strain>
        <tissue evidence="1">Leaf</tissue>
    </source>
</reference>
<protein>
    <submittedName>
        <fullName evidence="1">Uncharacterized protein</fullName>
    </submittedName>
</protein>
<comment type="caution">
    <text evidence="1">The sequence shown here is derived from an EMBL/GenBank/DDBJ whole genome shotgun (WGS) entry which is preliminary data.</text>
</comment>
<dbReference type="OrthoDB" id="10428229at2759"/>
<keyword evidence="2" id="KW-1185">Reference proteome</keyword>
<dbReference type="Proteomes" id="UP000824120">
    <property type="component" value="Chromosome 4"/>
</dbReference>
<gene>
    <name evidence="1" type="ORF">H5410_020630</name>
</gene>
<organism evidence="1 2">
    <name type="scientific">Solanum commersonii</name>
    <name type="common">Commerson's wild potato</name>
    <name type="synonym">Commerson's nightshade</name>
    <dbReference type="NCBI Taxonomy" id="4109"/>
    <lineage>
        <taxon>Eukaryota</taxon>
        <taxon>Viridiplantae</taxon>
        <taxon>Streptophyta</taxon>
        <taxon>Embryophyta</taxon>
        <taxon>Tracheophyta</taxon>
        <taxon>Spermatophyta</taxon>
        <taxon>Magnoliopsida</taxon>
        <taxon>eudicotyledons</taxon>
        <taxon>Gunneridae</taxon>
        <taxon>Pentapetalae</taxon>
        <taxon>asterids</taxon>
        <taxon>lamiids</taxon>
        <taxon>Solanales</taxon>
        <taxon>Solanaceae</taxon>
        <taxon>Solanoideae</taxon>
        <taxon>Solaneae</taxon>
        <taxon>Solanum</taxon>
    </lineage>
</organism>
<proteinExistence type="predicted"/>
<evidence type="ECO:0000313" key="2">
    <source>
        <dbReference type="Proteomes" id="UP000824120"/>
    </source>
</evidence>
<sequence>MLHQNNSTLVELDRSNSVAKCTQFDVLRDDNFGQYEGLHGTTELFAEAGNTLDLEKQIEQTKKLKERCHDDHTKQQALVTHEKDSSVMEEIDDKEVNPNTPAMFFSNQEVDTTNLNEAKETQRETSASRWTNLVDAENHTPSPSRSKLIPQALEFVPTRISFLTWVSDEDDEDDMLDICFDKVAKEGDLSPRQQTSGSIKCKKKTYGIQHSWDGKVSEEFVQKHLPM</sequence>
<evidence type="ECO:0000313" key="1">
    <source>
        <dbReference type="EMBL" id="KAG5609349.1"/>
    </source>
</evidence>